<dbReference type="InterPro" id="IPR010368">
    <property type="entry name" value="Com_YlbF"/>
</dbReference>
<dbReference type="SUPFAM" id="SSF158622">
    <property type="entry name" value="YheA/YmcA-like"/>
    <property type="match status" value="1"/>
</dbReference>
<evidence type="ECO:0000313" key="2">
    <source>
        <dbReference type="Proteomes" id="UP000604083"/>
    </source>
</evidence>
<proteinExistence type="predicted"/>
<dbReference type="Pfam" id="PF06133">
    <property type="entry name" value="Com_YlbF"/>
    <property type="match status" value="1"/>
</dbReference>
<dbReference type="Proteomes" id="UP000604083">
    <property type="component" value="Unassembled WGS sequence"/>
</dbReference>
<name>A0A934RNX0_9BACT</name>
<evidence type="ECO:0000313" key="1">
    <source>
        <dbReference type="EMBL" id="MBK1832856.1"/>
    </source>
</evidence>
<comment type="caution">
    <text evidence="1">The sequence shown here is derived from an EMBL/GenBank/DDBJ whole genome shotgun (WGS) entry which is preliminary data.</text>
</comment>
<gene>
    <name evidence="1" type="ORF">JIN78_02180</name>
</gene>
<accession>A0A934RNX0</accession>
<reference evidence="1" key="1">
    <citation type="submission" date="2021-01" db="EMBL/GenBank/DDBJ databases">
        <title>Modified the classification status of verrucomicrobia.</title>
        <authorList>
            <person name="Feng X."/>
        </authorList>
    </citation>
    <scope>NUCLEOTIDE SEQUENCE</scope>
    <source>
        <strain evidence="1">KCTC 12986</strain>
    </source>
</reference>
<protein>
    <submittedName>
        <fullName evidence="1">YlbF family regulator</fullName>
    </submittedName>
</protein>
<organism evidence="1 2">
    <name type="scientific">Roseibacillus ishigakijimensis</name>
    <dbReference type="NCBI Taxonomy" id="454146"/>
    <lineage>
        <taxon>Bacteria</taxon>
        <taxon>Pseudomonadati</taxon>
        <taxon>Verrucomicrobiota</taxon>
        <taxon>Verrucomicrobiia</taxon>
        <taxon>Verrucomicrobiales</taxon>
        <taxon>Verrucomicrobiaceae</taxon>
        <taxon>Roseibacillus</taxon>
    </lineage>
</organism>
<dbReference type="AlphaFoldDB" id="A0A934RNX0"/>
<dbReference type="RefSeq" id="WP_200390290.1">
    <property type="nucleotide sequence ID" value="NZ_JAENIO010000003.1"/>
</dbReference>
<dbReference type="InterPro" id="IPR023378">
    <property type="entry name" value="YheA/YmcA-like_dom_sf"/>
</dbReference>
<dbReference type="Gene3D" id="1.20.1500.10">
    <property type="entry name" value="YheA/YmcA-like"/>
    <property type="match status" value="1"/>
</dbReference>
<sequence>MSILEDNSPVMEKTRELCALIAENDEFASLQKDVETFFADDTARDSFRRVQEWGDELHQKQQAGLELSDSEIKDFESARGALFENPVATNFLNAQQTLQALQGSVSKYVGMTLELGRVPSAEDFAAQDGGGCCGGGGGGGCGCG</sequence>
<dbReference type="EMBL" id="JAENIO010000003">
    <property type="protein sequence ID" value="MBK1832856.1"/>
    <property type="molecule type" value="Genomic_DNA"/>
</dbReference>
<keyword evidence="2" id="KW-1185">Reference proteome</keyword>